<accession>A0A7W8A0C9</accession>
<evidence type="ECO:0000313" key="2">
    <source>
        <dbReference type="Proteomes" id="UP000568380"/>
    </source>
</evidence>
<sequence length="139" mass="15032">MALSAADREAFLAEPHIGAVAVEAGEGRAPLNVPIWYDYEPGGMVSFLTDGDSVKAQLIGKAGRVSMLAQRSHPTYRYVSAEGPVVAKNPTTLAEMTRIVARYLPEDAVSGYVEQSNLAVLVTFHMRPERWLSADLGTI</sequence>
<proteinExistence type="predicted"/>
<keyword evidence="2" id="KW-1185">Reference proteome</keyword>
<dbReference type="InterPro" id="IPR012349">
    <property type="entry name" value="Split_barrel_FMN-bd"/>
</dbReference>
<evidence type="ECO:0008006" key="3">
    <source>
        <dbReference type="Google" id="ProtNLM"/>
    </source>
</evidence>
<dbReference type="Proteomes" id="UP000568380">
    <property type="component" value="Unassembled WGS sequence"/>
</dbReference>
<dbReference type="RefSeq" id="WP_184960864.1">
    <property type="nucleotide sequence ID" value="NZ_JACHIN010000003.1"/>
</dbReference>
<protein>
    <recommendedName>
        <fullName evidence="3">Pyridoxamine 5'-phosphate oxidase family protein</fullName>
    </recommendedName>
</protein>
<gene>
    <name evidence="1" type="ORF">HNR40_002678</name>
</gene>
<evidence type="ECO:0000313" key="1">
    <source>
        <dbReference type="EMBL" id="MBB5077205.1"/>
    </source>
</evidence>
<comment type="caution">
    <text evidence="1">The sequence shown here is derived from an EMBL/GenBank/DDBJ whole genome shotgun (WGS) entry which is preliminary data.</text>
</comment>
<reference evidence="1 2" key="1">
    <citation type="submission" date="2020-08" db="EMBL/GenBank/DDBJ databases">
        <title>Genomic Encyclopedia of Type Strains, Phase IV (KMG-IV): sequencing the most valuable type-strain genomes for metagenomic binning, comparative biology and taxonomic classification.</title>
        <authorList>
            <person name="Goeker M."/>
        </authorList>
    </citation>
    <scope>NUCLEOTIDE SEQUENCE [LARGE SCALE GENOMIC DNA]</scope>
    <source>
        <strain evidence="1 2">DSM 45385</strain>
    </source>
</reference>
<dbReference type="SUPFAM" id="SSF50475">
    <property type="entry name" value="FMN-binding split barrel"/>
    <property type="match status" value="1"/>
</dbReference>
<organism evidence="1 2">
    <name type="scientific">Nonomuraea endophytica</name>
    <dbReference type="NCBI Taxonomy" id="714136"/>
    <lineage>
        <taxon>Bacteria</taxon>
        <taxon>Bacillati</taxon>
        <taxon>Actinomycetota</taxon>
        <taxon>Actinomycetes</taxon>
        <taxon>Streptosporangiales</taxon>
        <taxon>Streptosporangiaceae</taxon>
        <taxon>Nonomuraea</taxon>
    </lineage>
</organism>
<name>A0A7W8A0C9_9ACTN</name>
<dbReference type="AlphaFoldDB" id="A0A7W8A0C9"/>
<dbReference type="EMBL" id="JACHIN010000003">
    <property type="protein sequence ID" value="MBB5077205.1"/>
    <property type="molecule type" value="Genomic_DNA"/>
</dbReference>
<dbReference type="Gene3D" id="2.30.110.10">
    <property type="entry name" value="Electron Transport, Fmn-binding Protein, Chain A"/>
    <property type="match status" value="1"/>
</dbReference>